<dbReference type="Proteomes" id="UP001500253">
    <property type="component" value="Unassembled WGS sequence"/>
</dbReference>
<proteinExistence type="predicted"/>
<name>A0ABP5TPP5_9ACTN</name>
<keyword evidence="3" id="KW-1185">Reference proteome</keyword>
<evidence type="ECO:0000313" key="3">
    <source>
        <dbReference type="Proteomes" id="UP001500253"/>
    </source>
</evidence>
<accession>A0ABP5TPP5</accession>
<feature type="chain" id="PRO_5046375297" evidence="1">
    <location>
        <begin position="20"/>
        <end position="139"/>
    </location>
</feature>
<gene>
    <name evidence="2" type="ORF">GCM10010246_55330</name>
</gene>
<comment type="caution">
    <text evidence="2">The sequence shown here is derived from an EMBL/GenBank/DDBJ whole genome shotgun (WGS) entry which is preliminary data.</text>
</comment>
<sequence>MRKLSITAGVVLIVAASLAAVFAYRSGTSAAKPPAQELRYEPGGPVPAEAARVARGLVAEDEKAQRVALAPELERTLPEGRLTAKGAKLHVKDGTWHEEDGIANAQASLEEPGKPVRRVLLGFARSDGDWRIILAEVMP</sequence>
<feature type="signal peptide" evidence="1">
    <location>
        <begin position="1"/>
        <end position="19"/>
    </location>
</feature>
<evidence type="ECO:0000313" key="2">
    <source>
        <dbReference type="EMBL" id="GAA2358500.1"/>
    </source>
</evidence>
<reference evidence="3" key="1">
    <citation type="journal article" date="2019" name="Int. J. Syst. Evol. Microbiol.">
        <title>The Global Catalogue of Microorganisms (GCM) 10K type strain sequencing project: providing services to taxonomists for standard genome sequencing and annotation.</title>
        <authorList>
            <consortium name="The Broad Institute Genomics Platform"/>
            <consortium name="The Broad Institute Genome Sequencing Center for Infectious Disease"/>
            <person name="Wu L."/>
            <person name="Ma J."/>
        </authorList>
    </citation>
    <scope>NUCLEOTIDE SEQUENCE [LARGE SCALE GENOMIC DNA]</scope>
    <source>
        <strain evidence="3">JCM 4316</strain>
    </source>
</reference>
<protein>
    <submittedName>
        <fullName evidence="2">Uncharacterized protein</fullName>
    </submittedName>
</protein>
<keyword evidence="1" id="KW-0732">Signal</keyword>
<evidence type="ECO:0000256" key="1">
    <source>
        <dbReference type="SAM" id="SignalP"/>
    </source>
</evidence>
<organism evidence="2 3">
    <name type="scientific">Streptomyces cuspidosporus</name>
    <dbReference type="NCBI Taxonomy" id="66882"/>
    <lineage>
        <taxon>Bacteria</taxon>
        <taxon>Bacillati</taxon>
        <taxon>Actinomycetota</taxon>
        <taxon>Actinomycetes</taxon>
        <taxon>Kitasatosporales</taxon>
        <taxon>Streptomycetaceae</taxon>
        <taxon>Streptomyces</taxon>
    </lineage>
</organism>
<dbReference type="EMBL" id="BAAASD010000028">
    <property type="protein sequence ID" value="GAA2358500.1"/>
    <property type="molecule type" value="Genomic_DNA"/>
</dbReference>